<reference evidence="3 4" key="1">
    <citation type="submission" date="2020-08" db="EMBL/GenBank/DDBJ databases">
        <title>Genomic Encyclopedia of Type Strains, Phase IV (KMG-IV): sequencing the most valuable type-strain genomes for metagenomic binning, comparative biology and taxonomic classification.</title>
        <authorList>
            <person name="Goeker M."/>
        </authorList>
    </citation>
    <scope>NUCLEOTIDE SEQUENCE [LARGE SCALE GENOMIC DNA]</scope>
    <source>
        <strain evidence="3 4">DSM 102238</strain>
    </source>
</reference>
<dbReference type="GO" id="GO:0003677">
    <property type="term" value="F:DNA binding"/>
    <property type="evidence" value="ECO:0007669"/>
    <property type="project" value="InterPro"/>
</dbReference>
<dbReference type="EMBL" id="JACIEK010000001">
    <property type="protein sequence ID" value="MBB3997477.1"/>
    <property type="molecule type" value="Genomic_DNA"/>
</dbReference>
<gene>
    <name evidence="3" type="ORF">GGR04_001298</name>
</gene>
<dbReference type="InterPro" id="IPR013762">
    <property type="entry name" value="Integrase-like_cat_sf"/>
</dbReference>
<evidence type="ECO:0008006" key="5">
    <source>
        <dbReference type="Google" id="ProtNLM"/>
    </source>
</evidence>
<evidence type="ECO:0000256" key="2">
    <source>
        <dbReference type="SAM" id="MobiDB-lite"/>
    </source>
</evidence>
<protein>
    <recommendedName>
        <fullName evidence="5">Integrase</fullName>
    </recommendedName>
</protein>
<dbReference type="Proteomes" id="UP000542776">
    <property type="component" value="Unassembled WGS sequence"/>
</dbReference>
<feature type="region of interest" description="Disordered" evidence="2">
    <location>
        <begin position="1121"/>
        <end position="1140"/>
    </location>
</feature>
<sequence length="1140" mass="126134">MRLEFRNERNVHFADAEPGVYANLSDDTVVVIRMPDHLELLRLWGEFQRHAMGLLGELWSMTNGEITDRWGNLGFADGFDPDELFGFRKGGRNPPRLAFLKEQVVVDALVEIGAAVERTVQGQKRQRLRKVQGGLSGILEALSREGQLAVIRSVTKKQNDLEWVLKTDQRALLGTRMMDDLLGSHAAPAEALGALANAAEASLLATAGQKTVEEVGAKNGIVYAPVWFSHYLVARGVWVWPIGVARYLRARYPKNLIPFCLMLSVPSHNRSLAEQILSLSAAGRGTSNGCAATAFLYTTFASNAWCEPKFAPTCLAAMKGWMQTYGSSNALMSGGINRVYQLAATHFNIDFAATPTHPIFTVGLRIAKSGVDLFNWCVNPSHRNTEKAAACLKAEVTSIPEHVRDWAFYLRDALPLLGVESLSNPVTVCNAWLIYLLTLSETMAPRDMSEVVRTLHVNDGSGNPPPSTFVGFLSKNREFFGESVHGRAISQLANLWNRIAIRDGFSGLRSCPFDAKMDTEKAEPRGTRTNRPAMDLAVLSIIATEHRRDGYALARSRKAGKHYYTVLEEGATKAKTVFWPAVPLIVDIILHSPARLSSVRWLDSGERDEFVVDIDGLRELPNTSPDATLERKEGFLRLYKLGHGEGQTALGMFFNTDKILREHEIEFIAPHLPAAVQEMVELQRRYNPMRSPIIPKDPEMGMERLALGRKRATYPLFRLPDARRVYPPSSSSVMFYWRALLKHCQPLVDTHLGYHYPLLDENGLAHFDMHSMRVTAATAMFDADEEDHTIQKALGHATVGMSMRYRAISSKQVHDAMVRLMAARKEVVERAARNEPGALAELAAEAVHVREDDSIGADRVMQYAGSQIGFLDFFAHGVCVGGSCETGGKRLSAKKYGPVWRHRACGAGCRFRLSGPRFLSGLVFRYNALSMEYQISSNRDREVNRQIRELEDEDKPVAHLRSVTRKNVEFRAAILAEMQAESELIAKCVAMLQEPREGIDARTLVLAGTEASLADIEIRLEEMHELELAHRLLSEAKIVTAAAVDVPPGTAELLSGGLRKIVDASGMRGMIAGSGLEKEAELLDLLGEFLFSQGADIEQVEKLLVEGASQDDLRQIGQILEGRQPAAKGESDDGSEGSVF</sequence>
<comment type="caution">
    <text evidence="3">The sequence shown here is derived from an EMBL/GenBank/DDBJ whole genome shotgun (WGS) entry which is preliminary data.</text>
</comment>
<dbReference type="InterPro" id="IPR011010">
    <property type="entry name" value="DNA_brk_join_enz"/>
</dbReference>
<keyword evidence="1" id="KW-0233">DNA recombination</keyword>
<evidence type="ECO:0000256" key="1">
    <source>
        <dbReference type="ARBA" id="ARBA00023172"/>
    </source>
</evidence>
<accession>A0A7W6EA07</accession>
<dbReference type="RefSeq" id="WP_183198930.1">
    <property type="nucleotide sequence ID" value="NZ_JACIEK010000001.1"/>
</dbReference>
<proteinExistence type="predicted"/>
<name>A0A7W6EA07_9HYPH</name>
<evidence type="ECO:0000313" key="4">
    <source>
        <dbReference type="Proteomes" id="UP000542776"/>
    </source>
</evidence>
<dbReference type="Pfam" id="PF13009">
    <property type="entry name" value="Integrase_2"/>
    <property type="match status" value="1"/>
</dbReference>
<dbReference type="InterPro" id="IPR024965">
    <property type="entry name" value="Putative_integrase"/>
</dbReference>
<dbReference type="AlphaFoldDB" id="A0A7W6EA07"/>
<organism evidence="3 4">
    <name type="scientific">Aureimonas pseudogalii</name>
    <dbReference type="NCBI Taxonomy" id="1744844"/>
    <lineage>
        <taxon>Bacteria</taxon>
        <taxon>Pseudomonadati</taxon>
        <taxon>Pseudomonadota</taxon>
        <taxon>Alphaproteobacteria</taxon>
        <taxon>Hyphomicrobiales</taxon>
        <taxon>Aurantimonadaceae</taxon>
        <taxon>Aureimonas</taxon>
    </lineage>
</organism>
<dbReference type="SUPFAM" id="SSF56349">
    <property type="entry name" value="DNA breaking-rejoining enzymes"/>
    <property type="match status" value="1"/>
</dbReference>
<dbReference type="GO" id="GO:0006310">
    <property type="term" value="P:DNA recombination"/>
    <property type="evidence" value="ECO:0007669"/>
    <property type="project" value="UniProtKB-KW"/>
</dbReference>
<keyword evidence="4" id="KW-1185">Reference proteome</keyword>
<dbReference type="GO" id="GO:0015074">
    <property type="term" value="P:DNA integration"/>
    <property type="evidence" value="ECO:0007669"/>
    <property type="project" value="InterPro"/>
</dbReference>
<evidence type="ECO:0000313" key="3">
    <source>
        <dbReference type="EMBL" id="MBB3997477.1"/>
    </source>
</evidence>
<dbReference type="Gene3D" id="1.10.443.10">
    <property type="entry name" value="Intergrase catalytic core"/>
    <property type="match status" value="1"/>
</dbReference>